<keyword evidence="1" id="KW-0812">Transmembrane</keyword>
<keyword evidence="1" id="KW-0472">Membrane</keyword>
<keyword evidence="1" id="KW-1133">Transmembrane helix</keyword>
<dbReference type="RefSeq" id="WP_185979751.1">
    <property type="nucleotide sequence ID" value="NZ_CP060204.1"/>
</dbReference>
<dbReference type="AlphaFoldDB" id="A0A7G7VHH1"/>
<organism evidence="2 3">
    <name type="scientific">Selenomonas timonae</name>
    <dbReference type="NCBI Taxonomy" id="2754044"/>
    <lineage>
        <taxon>Bacteria</taxon>
        <taxon>Bacillati</taxon>
        <taxon>Bacillota</taxon>
        <taxon>Negativicutes</taxon>
        <taxon>Selenomonadales</taxon>
        <taxon>Selenomonadaceae</taxon>
        <taxon>Selenomonas</taxon>
    </lineage>
</organism>
<accession>A0A7G7VHH1</accession>
<feature type="transmembrane region" description="Helical" evidence="1">
    <location>
        <begin position="12"/>
        <end position="32"/>
    </location>
</feature>
<gene>
    <name evidence="2" type="ORF">H1B31_06560</name>
</gene>
<keyword evidence="3" id="KW-1185">Reference proteome</keyword>
<evidence type="ECO:0000256" key="1">
    <source>
        <dbReference type="SAM" id="Phobius"/>
    </source>
</evidence>
<evidence type="ECO:0000313" key="3">
    <source>
        <dbReference type="Proteomes" id="UP000515480"/>
    </source>
</evidence>
<name>A0A7G7VHH1_9FIRM</name>
<evidence type="ECO:0000313" key="2">
    <source>
        <dbReference type="EMBL" id="QNH53564.1"/>
    </source>
</evidence>
<dbReference type="EMBL" id="CP060204">
    <property type="protein sequence ID" value="QNH53564.1"/>
    <property type="molecule type" value="Genomic_DNA"/>
</dbReference>
<dbReference type="KEGG" id="stim:H1B31_06560"/>
<proteinExistence type="predicted"/>
<reference evidence="2 3" key="1">
    <citation type="submission" date="2020-07" db="EMBL/GenBank/DDBJ databases">
        <title>Complete genome and description of Selenomonas timonensis sp. nov., a new bacterium isolated from a gingivitis subject.</title>
        <authorList>
            <person name="Antezack A."/>
        </authorList>
    </citation>
    <scope>NUCLEOTIDE SEQUENCE [LARGE SCALE GENOMIC DNA]</scope>
    <source>
        <strain evidence="2 3">Marseille-Q3039</strain>
    </source>
</reference>
<dbReference type="Proteomes" id="UP000515480">
    <property type="component" value="Chromosome"/>
</dbReference>
<protein>
    <submittedName>
        <fullName evidence="2">Uncharacterized protein</fullName>
    </submittedName>
</protein>
<sequence>MDFELIERLYWLFALLVFFELGKKAFFAYFGTEKIVPKKEEMTPFSVVERTPERLVIGATMPVKNEGPQCGVIMDAMLRVQLPYEQYDGALVRGKVELAGAPREDDYFEAMVIQKGEQINLVLKLSIEGRKGNTLEEAIAHMPDFRMDFIYQETGRIPAHYSKLILKITGAEIAALAGVALVQEGGRKNG</sequence>